<sequence length="260" mass="27783">MDSRDERVSSQAGQTSEQRVGAQLARVLDEAAHELLARRDSGDAVEDIVQLIVAGAIASIPHVDRAGISLIEPDDTITSRAPSDPVVAELDRLQNELGEGPCRESIRTQERTLIEDMAAAGLGRWPRFAPTAIERGVATMCSFQLFARDDGTAGALNLYAGQAGVFDESSLDIAALFASHAALALHGAQRAAGLDEALRTRDVIGQAKGILIERFTLSEDQAFVMLVRSSQDTNIKLRDVATWLLTDATARAGPSAPPTR</sequence>
<keyword evidence="8" id="KW-1185">Reference proteome</keyword>
<evidence type="ECO:0000256" key="2">
    <source>
        <dbReference type="ARBA" id="ARBA00022777"/>
    </source>
</evidence>
<reference evidence="7 8" key="1">
    <citation type="submission" date="2019-03" db="EMBL/GenBank/DDBJ databases">
        <title>Sequencing the genomes of 1000 actinobacteria strains.</title>
        <authorList>
            <person name="Klenk H.-P."/>
        </authorList>
    </citation>
    <scope>NUCLEOTIDE SEQUENCE [LARGE SCALE GENOMIC DNA]</scope>
    <source>
        <strain evidence="7 8">DSM 44969</strain>
    </source>
</reference>
<dbReference type="PIRSF" id="PIRSF036625">
    <property type="entry name" value="GAF_ANTAR"/>
    <property type="match status" value="1"/>
</dbReference>
<keyword evidence="2" id="KW-0418">Kinase</keyword>
<dbReference type="Proteomes" id="UP000295560">
    <property type="component" value="Unassembled WGS sequence"/>
</dbReference>
<keyword evidence="4" id="KW-0804">Transcription</keyword>
<evidence type="ECO:0000256" key="1">
    <source>
        <dbReference type="ARBA" id="ARBA00022679"/>
    </source>
</evidence>
<evidence type="ECO:0000313" key="8">
    <source>
        <dbReference type="Proteomes" id="UP000295560"/>
    </source>
</evidence>
<dbReference type="Gene3D" id="1.10.10.10">
    <property type="entry name" value="Winged helix-like DNA-binding domain superfamily/Winged helix DNA-binding domain"/>
    <property type="match status" value="1"/>
</dbReference>
<name>A0A4R1I3Q3_PSEEN</name>
<dbReference type="Pfam" id="PF03861">
    <property type="entry name" value="ANTAR"/>
    <property type="match status" value="1"/>
</dbReference>
<keyword evidence="1" id="KW-0808">Transferase</keyword>
<dbReference type="EMBL" id="SMFZ01000001">
    <property type="protein sequence ID" value="TCK24632.1"/>
    <property type="molecule type" value="Genomic_DNA"/>
</dbReference>
<evidence type="ECO:0000256" key="3">
    <source>
        <dbReference type="ARBA" id="ARBA00023015"/>
    </source>
</evidence>
<keyword evidence="3" id="KW-0805">Transcription regulation</keyword>
<dbReference type="InterPro" id="IPR029016">
    <property type="entry name" value="GAF-like_dom_sf"/>
</dbReference>
<dbReference type="GO" id="GO:0003723">
    <property type="term" value="F:RNA binding"/>
    <property type="evidence" value="ECO:0007669"/>
    <property type="project" value="InterPro"/>
</dbReference>
<dbReference type="InterPro" id="IPR036388">
    <property type="entry name" value="WH-like_DNA-bd_sf"/>
</dbReference>
<protein>
    <submittedName>
        <fullName evidence="7">GAF domain-containing protein</fullName>
    </submittedName>
</protein>
<dbReference type="SUPFAM" id="SSF55781">
    <property type="entry name" value="GAF domain-like"/>
    <property type="match status" value="1"/>
</dbReference>
<evidence type="ECO:0000313" key="7">
    <source>
        <dbReference type="EMBL" id="TCK24632.1"/>
    </source>
</evidence>
<dbReference type="InterPro" id="IPR012074">
    <property type="entry name" value="GAF_ANTAR"/>
</dbReference>
<dbReference type="AlphaFoldDB" id="A0A4R1I3Q3"/>
<dbReference type="InterPro" id="IPR005561">
    <property type="entry name" value="ANTAR"/>
</dbReference>
<comment type="caution">
    <text evidence="7">The sequence shown here is derived from an EMBL/GenBank/DDBJ whole genome shotgun (WGS) entry which is preliminary data.</text>
</comment>
<feature type="region of interest" description="Disordered" evidence="5">
    <location>
        <begin position="1"/>
        <end position="21"/>
    </location>
</feature>
<dbReference type="Gene3D" id="3.30.450.40">
    <property type="match status" value="1"/>
</dbReference>
<dbReference type="PROSITE" id="PS50921">
    <property type="entry name" value="ANTAR"/>
    <property type="match status" value="1"/>
</dbReference>
<feature type="compositionally biased region" description="Polar residues" evidence="5">
    <location>
        <begin position="9"/>
        <end position="18"/>
    </location>
</feature>
<evidence type="ECO:0000259" key="6">
    <source>
        <dbReference type="PROSITE" id="PS50921"/>
    </source>
</evidence>
<accession>A0A4R1I3Q3</accession>
<proteinExistence type="predicted"/>
<dbReference type="SUPFAM" id="SSF52172">
    <property type="entry name" value="CheY-like"/>
    <property type="match status" value="1"/>
</dbReference>
<dbReference type="InterPro" id="IPR003018">
    <property type="entry name" value="GAF"/>
</dbReference>
<dbReference type="Pfam" id="PF13185">
    <property type="entry name" value="GAF_2"/>
    <property type="match status" value="1"/>
</dbReference>
<feature type="domain" description="ANTAR" evidence="6">
    <location>
        <begin position="184"/>
        <end position="245"/>
    </location>
</feature>
<evidence type="ECO:0000256" key="5">
    <source>
        <dbReference type="SAM" id="MobiDB-lite"/>
    </source>
</evidence>
<dbReference type="SMART" id="SM01012">
    <property type="entry name" value="ANTAR"/>
    <property type="match status" value="1"/>
</dbReference>
<gene>
    <name evidence="7" type="ORF">EV378_0408</name>
</gene>
<dbReference type="GO" id="GO:0016301">
    <property type="term" value="F:kinase activity"/>
    <property type="evidence" value="ECO:0007669"/>
    <property type="project" value="UniProtKB-KW"/>
</dbReference>
<organism evidence="7 8">
    <name type="scientific">Pseudonocardia endophytica</name>
    <dbReference type="NCBI Taxonomy" id="401976"/>
    <lineage>
        <taxon>Bacteria</taxon>
        <taxon>Bacillati</taxon>
        <taxon>Actinomycetota</taxon>
        <taxon>Actinomycetes</taxon>
        <taxon>Pseudonocardiales</taxon>
        <taxon>Pseudonocardiaceae</taxon>
        <taxon>Pseudonocardia</taxon>
    </lineage>
</organism>
<evidence type="ECO:0000256" key="4">
    <source>
        <dbReference type="ARBA" id="ARBA00023163"/>
    </source>
</evidence>
<dbReference type="InterPro" id="IPR011006">
    <property type="entry name" value="CheY-like_superfamily"/>
</dbReference>